<sequence>MESDYGIGIRNRYAVFLDDESDPIDFIKKKEEERKLKKKTKSFEKECRVKIEVPNKIKKTQSSKGDSLKPSSQKEIKEERQTVKANDDTQQDWKKRENKQQINGRGDAKRDDENILTNKELISNYEIIKKHNSKNANYRGQKMRNPKRREFDRQSGTNKTGIKSMEKREGNGAYNWGSHKGVIEEAQTQNNLSGWGDEERNEVEPITKPPEMTDITDEIKENEENVETEEPLELTLDEWKAQREAQLANRNRPQYNIRKAGEGEDPNKWKEMYELRRKDEENDFDEGEYDPNKYPQRVGRQRYLLDIEIHFNNERRSGGPSRRRFNRGRVNKDNNQQQQQPRSSSNDEALSQCNEHIPKVDDERDFPSLK</sequence>
<dbReference type="RefSeq" id="XP_025831751.1">
    <property type="nucleotide sequence ID" value="XM_025975966.1"/>
</dbReference>
<dbReference type="InterPro" id="IPR039764">
    <property type="entry name" value="HABP4/SERBP1-like"/>
</dbReference>
<evidence type="ECO:0000313" key="4">
    <source>
        <dbReference type="RefSeq" id="XP_025831751.1"/>
    </source>
</evidence>
<evidence type="ECO:0000313" key="3">
    <source>
        <dbReference type="Proteomes" id="UP000192223"/>
    </source>
</evidence>
<feature type="compositionally biased region" description="Basic and acidic residues" evidence="1">
    <location>
        <begin position="356"/>
        <end position="370"/>
    </location>
</feature>
<dbReference type="AlphaFoldDB" id="A0A7F5R702"/>
<reference evidence="4" key="1">
    <citation type="submission" date="2025-08" db="UniProtKB">
        <authorList>
            <consortium name="RefSeq"/>
        </authorList>
    </citation>
    <scope>IDENTIFICATION</scope>
    <source>
        <tissue evidence="4">Entire body</tissue>
    </source>
</reference>
<evidence type="ECO:0000256" key="1">
    <source>
        <dbReference type="SAM" id="MobiDB-lite"/>
    </source>
</evidence>
<organism evidence="3 4">
    <name type="scientific">Agrilus planipennis</name>
    <name type="common">Emerald ash borer</name>
    <name type="synonym">Agrilus marcopoli</name>
    <dbReference type="NCBI Taxonomy" id="224129"/>
    <lineage>
        <taxon>Eukaryota</taxon>
        <taxon>Metazoa</taxon>
        <taxon>Ecdysozoa</taxon>
        <taxon>Arthropoda</taxon>
        <taxon>Hexapoda</taxon>
        <taxon>Insecta</taxon>
        <taxon>Pterygota</taxon>
        <taxon>Neoptera</taxon>
        <taxon>Endopterygota</taxon>
        <taxon>Coleoptera</taxon>
        <taxon>Polyphaga</taxon>
        <taxon>Elateriformia</taxon>
        <taxon>Buprestoidea</taxon>
        <taxon>Buprestidae</taxon>
        <taxon>Agrilinae</taxon>
        <taxon>Agrilus</taxon>
    </lineage>
</organism>
<gene>
    <name evidence="4" type="primary">LOC112904859</name>
</gene>
<dbReference type="InParanoid" id="A0A7F5R702"/>
<feature type="region of interest" description="Disordered" evidence="1">
    <location>
        <begin position="189"/>
        <end position="231"/>
    </location>
</feature>
<dbReference type="GO" id="GO:0005737">
    <property type="term" value="C:cytoplasm"/>
    <property type="evidence" value="ECO:0007669"/>
    <property type="project" value="TreeGrafter"/>
</dbReference>
<keyword evidence="3" id="KW-1185">Reference proteome</keyword>
<feature type="compositionally biased region" description="Polar residues" evidence="1">
    <location>
        <begin position="341"/>
        <end position="354"/>
    </location>
</feature>
<accession>A0A7F5R702</accession>
<dbReference type="Pfam" id="PF04774">
    <property type="entry name" value="HABP4_PAI-RBP1"/>
    <property type="match status" value="1"/>
</dbReference>
<feature type="compositionally biased region" description="Basic and acidic residues" evidence="1">
    <location>
        <begin position="303"/>
        <end position="317"/>
    </location>
</feature>
<dbReference type="PANTHER" id="PTHR12299">
    <property type="entry name" value="HYALURONIC ACID-BINDING PROTEIN 4"/>
    <property type="match status" value="1"/>
</dbReference>
<dbReference type="GO" id="GO:0005634">
    <property type="term" value="C:nucleus"/>
    <property type="evidence" value="ECO:0007669"/>
    <property type="project" value="TreeGrafter"/>
</dbReference>
<dbReference type="OrthoDB" id="6022699at2759"/>
<dbReference type="GO" id="GO:0003723">
    <property type="term" value="F:RNA binding"/>
    <property type="evidence" value="ECO:0007669"/>
    <property type="project" value="InterPro"/>
</dbReference>
<dbReference type="KEGG" id="apln:112904859"/>
<name>A0A7F5R702_AGRPL</name>
<dbReference type="InterPro" id="IPR006861">
    <property type="entry name" value="HABP4_PAIRBP1-bd"/>
</dbReference>
<feature type="compositionally biased region" description="Basic and acidic residues" evidence="1">
    <location>
        <begin position="259"/>
        <end position="280"/>
    </location>
</feature>
<dbReference type="GeneID" id="112904859"/>
<feature type="compositionally biased region" description="Polar residues" evidence="1">
    <location>
        <begin position="62"/>
        <end position="71"/>
    </location>
</feature>
<feature type="region of interest" description="Disordered" evidence="1">
    <location>
        <begin position="52"/>
        <end position="177"/>
    </location>
</feature>
<feature type="domain" description="Hyaluronan/mRNA-binding protein" evidence="2">
    <location>
        <begin position="147"/>
        <end position="263"/>
    </location>
</feature>
<feature type="compositionally biased region" description="Basic and acidic residues" evidence="1">
    <location>
        <begin position="72"/>
        <end position="99"/>
    </location>
</feature>
<protein>
    <submittedName>
        <fullName evidence="4">Plasminogen activator inhibitor 1 RNA-binding protein-like</fullName>
    </submittedName>
</protein>
<dbReference type="Proteomes" id="UP000192223">
    <property type="component" value="Unplaced"/>
</dbReference>
<proteinExistence type="predicted"/>
<evidence type="ECO:0000259" key="2">
    <source>
        <dbReference type="SMART" id="SM01233"/>
    </source>
</evidence>
<dbReference type="GO" id="GO:0006417">
    <property type="term" value="P:regulation of translation"/>
    <property type="evidence" value="ECO:0007669"/>
    <property type="project" value="UniProtKB-KW"/>
</dbReference>
<dbReference type="PANTHER" id="PTHR12299:SF17">
    <property type="entry name" value="AT19571P-RELATED"/>
    <property type="match status" value="1"/>
</dbReference>
<feature type="region of interest" description="Disordered" evidence="1">
    <location>
        <begin position="245"/>
        <end position="370"/>
    </location>
</feature>
<dbReference type="FunCoup" id="A0A7F5R702">
    <property type="interactions" value="1698"/>
</dbReference>
<dbReference type="SMART" id="SM01233">
    <property type="entry name" value="HABP4_PAI-RBP1"/>
    <property type="match status" value="1"/>
</dbReference>